<keyword evidence="2" id="KW-0808">Transferase</keyword>
<dbReference type="InterPro" id="IPR051681">
    <property type="entry name" value="Ser/Thr_Kinases-Pseudokinases"/>
</dbReference>
<feature type="domain" description="Protein kinase" evidence="1">
    <location>
        <begin position="1"/>
        <end position="183"/>
    </location>
</feature>
<gene>
    <name evidence="2" type="ORF">BD410DRAFT_720557</name>
</gene>
<dbReference type="Gene3D" id="1.10.510.10">
    <property type="entry name" value="Transferase(Phosphotransferase) domain 1"/>
    <property type="match status" value="1"/>
</dbReference>
<dbReference type="SMART" id="SM00220">
    <property type="entry name" value="S_TKc"/>
    <property type="match status" value="1"/>
</dbReference>
<dbReference type="PANTHER" id="PTHR44329:SF214">
    <property type="entry name" value="PROTEIN KINASE DOMAIN-CONTAINING PROTEIN"/>
    <property type="match status" value="1"/>
</dbReference>
<feature type="non-terminal residue" evidence="2">
    <location>
        <position position="1"/>
    </location>
</feature>
<dbReference type="PROSITE" id="PS00108">
    <property type="entry name" value="PROTEIN_KINASE_ST"/>
    <property type="match status" value="1"/>
</dbReference>
<dbReference type="VEuPathDB" id="FungiDB:BD410DRAFT_720557"/>
<sequence length="183" mass="20310">EAEIWSRLDHPHVLQFLGICQIGPIMYLASPWQSNGNMSEYLKVYPDFDRYTLAMAGAVNYLHLNEPSIVHGDIKGSNIMISARGEPLLCDFGLSIILSEIPFIEDVPSGLHDAGRYVLPLIVNDSNCLINFQLLPSLRYSAPELLVGNGAEDLKTRESDTFAFAMLIIEASIVLATYPTRIN</sequence>
<dbReference type="AlphaFoldDB" id="A0A4Y7Q9F3"/>
<reference evidence="2 3" key="1">
    <citation type="submission" date="2018-06" db="EMBL/GenBank/DDBJ databases">
        <title>A transcriptomic atlas of mushroom development highlights an independent origin of complex multicellularity.</title>
        <authorList>
            <consortium name="DOE Joint Genome Institute"/>
            <person name="Krizsan K."/>
            <person name="Almasi E."/>
            <person name="Merenyi Z."/>
            <person name="Sahu N."/>
            <person name="Viragh M."/>
            <person name="Koszo T."/>
            <person name="Mondo S."/>
            <person name="Kiss B."/>
            <person name="Balint B."/>
            <person name="Kues U."/>
            <person name="Barry K."/>
            <person name="Hegedus J.C."/>
            <person name="Henrissat B."/>
            <person name="Johnson J."/>
            <person name="Lipzen A."/>
            <person name="Ohm R."/>
            <person name="Nagy I."/>
            <person name="Pangilinan J."/>
            <person name="Yan J."/>
            <person name="Xiong Y."/>
            <person name="Grigoriev I.V."/>
            <person name="Hibbett D.S."/>
            <person name="Nagy L.G."/>
        </authorList>
    </citation>
    <scope>NUCLEOTIDE SEQUENCE [LARGE SCALE GENOMIC DNA]</scope>
    <source>
        <strain evidence="2 3">SZMC22713</strain>
    </source>
</reference>
<dbReference type="GO" id="GO:0004674">
    <property type="term" value="F:protein serine/threonine kinase activity"/>
    <property type="evidence" value="ECO:0007669"/>
    <property type="project" value="TreeGrafter"/>
</dbReference>
<dbReference type="PROSITE" id="PS50011">
    <property type="entry name" value="PROTEIN_KINASE_DOM"/>
    <property type="match status" value="1"/>
</dbReference>
<evidence type="ECO:0000313" key="2">
    <source>
        <dbReference type="EMBL" id="TDL23732.1"/>
    </source>
</evidence>
<dbReference type="OrthoDB" id="4062651at2759"/>
<organism evidence="2 3">
    <name type="scientific">Rickenella mellea</name>
    <dbReference type="NCBI Taxonomy" id="50990"/>
    <lineage>
        <taxon>Eukaryota</taxon>
        <taxon>Fungi</taxon>
        <taxon>Dikarya</taxon>
        <taxon>Basidiomycota</taxon>
        <taxon>Agaricomycotina</taxon>
        <taxon>Agaricomycetes</taxon>
        <taxon>Hymenochaetales</taxon>
        <taxon>Rickenellaceae</taxon>
        <taxon>Rickenella</taxon>
    </lineage>
</organism>
<dbReference type="GO" id="GO:0005524">
    <property type="term" value="F:ATP binding"/>
    <property type="evidence" value="ECO:0007669"/>
    <property type="project" value="InterPro"/>
</dbReference>
<evidence type="ECO:0000313" key="3">
    <source>
        <dbReference type="Proteomes" id="UP000294933"/>
    </source>
</evidence>
<evidence type="ECO:0000259" key="1">
    <source>
        <dbReference type="PROSITE" id="PS50011"/>
    </source>
</evidence>
<protein>
    <submittedName>
        <fullName evidence="2">Kinase-like protein</fullName>
    </submittedName>
</protein>
<dbReference type="InterPro" id="IPR000719">
    <property type="entry name" value="Prot_kinase_dom"/>
</dbReference>
<name>A0A4Y7Q9F3_9AGAM</name>
<dbReference type="CDD" id="cd00180">
    <property type="entry name" value="PKc"/>
    <property type="match status" value="1"/>
</dbReference>
<accession>A0A4Y7Q9F3</accession>
<proteinExistence type="predicted"/>
<dbReference type="STRING" id="50990.A0A4Y7Q9F3"/>
<dbReference type="SUPFAM" id="SSF56112">
    <property type="entry name" value="Protein kinase-like (PK-like)"/>
    <property type="match status" value="1"/>
</dbReference>
<keyword evidence="2" id="KW-0418">Kinase</keyword>
<dbReference type="PANTHER" id="PTHR44329">
    <property type="entry name" value="SERINE/THREONINE-PROTEIN KINASE TNNI3K-RELATED"/>
    <property type="match status" value="1"/>
</dbReference>
<dbReference type="InterPro" id="IPR011009">
    <property type="entry name" value="Kinase-like_dom_sf"/>
</dbReference>
<dbReference type="Pfam" id="PF00069">
    <property type="entry name" value="Pkinase"/>
    <property type="match status" value="1"/>
</dbReference>
<dbReference type="EMBL" id="ML170169">
    <property type="protein sequence ID" value="TDL23732.1"/>
    <property type="molecule type" value="Genomic_DNA"/>
</dbReference>
<keyword evidence="3" id="KW-1185">Reference proteome</keyword>
<dbReference type="InterPro" id="IPR008271">
    <property type="entry name" value="Ser/Thr_kinase_AS"/>
</dbReference>
<dbReference type="Proteomes" id="UP000294933">
    <property type="component" value="Unassembled WGS sequence"/>
</dbReference>